<dbReference type="InterPro" id="IPR016624">
    <property type="entry name" value="UCP014753"/>
</dbReference>
<evidence type="ECO:0000259" key="1">
    <source>
        <dbReference type="Pfam" id="PF10022"/>
    </source>
</evidence>
<dbReference type="Pfam" id="PF10022">
    <property type="entry name" value="DUF2264"/>
    <property type="match status" value="1"/>
</dbReference>
<keyword evidence="4" id="KW-1185">Reference proteome</keyword>
<dbReference type="PIRSF" id="PIRSF014753">
    <property type="entry name" value="UCP014753"/>
    <property type="match status" value="1"/>
</dbReference>
<sequence length="592" mass="63718">MAQGADGRPAAAREDLQDYVRELAEPLVPFAGESGARIRLGVNIAHHDDAAADLEGYARPLWGLAPLGAGGGDFAHWDVWAQGLAAGTDPAHPDHWGRPGHLDQRLVETAAIGFALALVPERLWDPLSGAERDRVAAWLTAALDRTHAPNNWDFFPVMVSLGLDRVGVAHDREARHARLDRLETYALADGWYSDGATEQRDYYIPWAMHFYGLVYAALAGAEDPARAARFRERAAAFALGFRHWFADDGAAVPFGRSLTYRFAQGAFWGGLPYAGVGVLPAGEVKGQLLRHLRWWRERTAQTSPHGVLTIGYGYPQPGVAEQYNGPGSPYWAMKAFLPLALPAGDPFWTAEEQPPAELPATLVQPPAGAVLMRSGGDVTLLGGRQSNAWVRGGSAKYAKFAYSTRFGFSLPADELGLVHGAYDSMLAVSDDEGEPVHFRVRERCEDAVTEADGTVCATWHPWPDVEITSWISASAPWHLRTHRIRTGRALYTAEGGFAVDRDGGPGPRTEAEGAAVAVSAAGDLSGLRDLDGGRTGTVIECLPGTNVLARRTVLPTLTGSLPPGEHWLRCAVLGAGPAQAAAWEQEPPAARH</sequence>
<name>A0A1H8ID94_9ACTN</name>
<accession>A0A1H8ID94</accession>
<dbReference type="STRING" id="310780.SAMN05216267_10088"/>
<feature type="domain" description="DUF2264" evidence="2">
    <location>
        <begin position="368"/>
        <end position="585"/>
    </location>
</feature>
<dbReference type="PANTHER" id="PTHR35339:SF4">
    <property type="entry name" value="LINALOOL DEHYDRATASE_ISOMERASE DOMAIN-CONTAINING PROTEIN"/>
    <property type="match status" value="1"/>
</dbReference>
<evidence type="ECO:0008006" key="5">
    <source>
        <dbReference type="Google" id="ProtNLM"/>
    </source>
</evidence>
<dbReference type="EMBL" id="FODD01000008">
    <property type="protein sequence ID" value="SEN66172.1"/>
    <property type="molecule type" value="Genomic_DNA"/>
</dbReference>
<reference evidence="3 4" key="1">
    <citation type="submission" date="2016-10" db="EMBL/GenBank/DDBJ databases">
        <authorList>
            <person name="de Groot N.N."/>
        </authorList>
    </citation>
    <scope>NUCLEOTIDE SEQUENCE [LARGE SCALE GENOMIC DNA]</scope>
    <source>
        <strain evidence="3 4">CGMCC 4.2026</strain>
    </source>
</reference>
<dbReference type="Proteomes" id="UP000181951">
    <property type="component" value="Unassembled WGS sequence"/>
</dbReference>
<dbReference type="RefSeq" id="WP_075016639.1">
    <property type="nucleotide sequence ID" value="NZ_FODD01000008.1"/>
</dbReference>
<dbReference type="Pfam" id="PF20938">
    <property type="entry name" value="DUF2264_C"/>
    <property type="match status" value="1"/>
</dbReference>
<organism evidence="3 4">
    <name type="scientific">Actinacidiphila rubida</name>
    <dbReference type="NCBI Taxonomy" id="310780"/>
    <lineage>
        <taxon>Bacteria</taxon>
        <taxon>Bacillati</taxon>
        <taxon>Actinomycetota</taxon>
        <taxon>Actinomycetes</taxon>
        <taxon>Kitasatosporales</taxon>
        <taxon>Streptomycetaceae</taxon>
        <taxon>Actinacidiphila</taxon>
    </lineage>
</organism>
<dbReference type="OrthoDB" id="9813465at2"/>
<dbReference type="AlphaFoldDB" id="A0A1H8ID94"/>
<dbReference type="InterPro" id="IPR049349">
    <property type="entry name" value="DUF2264_N"/>
</dbReference>
<gene>
    <name evidence="3" type="ORF">SAMN05216267_10088</name>
</gene>
<protein>
    <recommendedName>
        <fullName evidence="5">DUF2264 domain-containing protein</fullName>
    </recommendedName>
</protein>
<feature type="domain" description="DUF2264" evidence="1">
    <location>
        <begin position="13"/>
        <end position="354"/>
    </location>
</feature>
<evidence type="ECO:0000313" key="4">
    <source>
        <dbReference type="Proteomes" id="UP000181951"/>
    </source>
</evidence>
<proteinExistence type="predicted"/>
<evidence type="ECO:0000313" key="3">
    <source>
        <dbReference type="EMBL" id="SEN66172.1"/>
    </source>
</evidence>
<evidence type="ECO:0000259" key="2">
    <source>
        <dbReference type="Pfam" id="PF20938"/>
    </source>
</evidence>
<dbReference type="InterPro" id="IPR049237">
    <property type="entry name" value="DUF2264_C"/>
</dbReference>
<dbReference type="PANTHER" id="PTHR35339">
    <property type="entry name" value="LINALOOL DEHYDRATASE_ISOMERASE DOMAIN-CONTAINING PROTEIN"/>
    <property type="match status" value="1"/>
</dbReference>